<accession>A1ZVB3</accession>
<evidence type="ECO:0008006" key="3">
    <source>
        <dbReference type="Google" id="ProtNLM"/>
    </source>
</evidence>
<protein>
    <recommendedName>
        <fullName evidence="3">Transposase</fullName>
    </recommendedName>
</protein>
<dbReference type="Proteomes" id="UP000004095">
    <property type="component" value="Unassembled WGS sequence"/>
</dbReference>
<dbReference type="AlphaFoldDB" id="A1ZVB3"/>
<dbReference type="EMBL" id="AAWS01000045">
    <property type="protein sequence ID" value="EAY25611.1"/>
    <property type="molecule type" value="Genomic_DNA"/>
</dbReference>
<reference evidence="1 2" key="1">
    <citation type="submission" date="2007-01" db="EMBL/GenBank/DDBJ databases">
        <authorList>
            <person name="Haygood M."/>
            <person name="Podell S."/>
            <person name="Anderson C."/>
            <person name="Hopkinson B."/>
            <person name="Roe K."/>
            <person name="Barbeau K."/>
            <person name="Gaasterland T."/>
            <person name="Ferriera S."/>
            <person name="Johnson J."/>
            <person name="Kravitz S."/>
            <person name="Beeson K."/>
            <person name="Sutton G."/>
            <person name="Rogers Y.-H."/>
            <person name="Friedman R."/>
            <person name="Frazier M."/>
            <person name="Venter J.C."/>
        </authorList>
    </citation>
    <scope>NUCLEOTIDE SEQUENCE [LARGE SCALE GENOMIC DNA]</scope>
    <source>
        <strain evidence="1 2">ATCC 23134</strain>
    </source>
</reference>
<evidence type="ECO:0000313" key="1">
    <source>
        <dbReference type="EMBL" id="EAY25611.1"/>
    </source>
</evidence>
<name>A1ZVB3_MICM2</name>
<sequence>MSILRSWLHLKNSTKLRKRLPDIASSGALPIETIKISKNARSSRDALPRLLFGLQELYSNKEILGKVLDLIEKEILSDKMATGRPGLSLWQILVLGVVRVGKGLSYASLLDLANNHRALRGILGLGGLEDEFSEQTLLGNVHLLTIDLLQKVNGVLMGAESHWLKKTAQRY</sequence>
<proteinExistence type="predicted"/>
<gene>
    <name evidence="1" type="ORF">M23134_07262</name>
</gene>
<organism evidence="1 2">
    <name type="scientific">Microscilla marina ATCC 23134</name>
    <dbReference type="NCBI Taxonomy" id="313606"/>
    <lineage>
        <taxon>Bacteria</taxon>
        <taxon>Pseudomonadati</taxon>
        <taxon>Bacteroidota</taxon>
        <taxon>Cytophagia</taxon>
        <taxon>Cytophagales</taxon>
        <taxon>Microscillaceae</taxon>
        <taxon>Microscilla</taxon>
    </lineage>
</organism>
<evidence type="ECO:0000313" key="2">
    <source>
        <dbReference type="Proteomes" id="UP000004095"/>
    </source>
</evidence>
<keyword evidence="2" id="KW-1185">Reference proteome</keyword>
<dbReference type="eggNOG" id="ENOG5032G5X">
    <property type="taxonomic scope" value="Bacteria"/>
</dbReference>
<comment type="caution">
    <text evidence="1">The sequence shown here is derived from an EMBL/GenBank/DDBJ whole genome shotgun (WGS) entry which is preliminary data.</text>
</comment>